<reference evidence="1 2" key="1">
    <citation type="journal article" date="2020" name="ISME J.">
        <title>Comparative genomics reveals insights into cyanobacterial evolution and habitat adaptation.</title>
        <authorList>
            <person name="Chen M.Y."/>
            <person name="Teng W.K."/>
            <person name="Zhao L."/>
            <person name="Hu C.X."/>
            <person name="Zhou Y.K."/>
            <person name="Han B.P."/>
            <person name="Song L.R."/>
            <person name="Shu W.S."/>
        </authorList>
    </citation>
    <scope>NUCLEOTIDE SEQUENCE [LARGE SCALE GENOMIC DNA]</scope>
    <source>
        <strain evidence="1 2">FACHB-119</strain>
    </source>
</reference>
<name>A0ABR8CXE8_9NOST</name>
<dbReference type="PANTHER" id="PTHR21174:SF0">
    <property type="entry name" value="HD PHOSPHOHYDROLASE FAMILY PROTEIN-RELATED"/>
    <property type="match status" value="1"/>
</dbReference>
<sequence>MLTNKITYLLFNRWQNTLQPFEINPSKLEATFVKLVEAYSAFGRHYHTIQHIDYVLNTVQLLQTYTQNLAAVKLAAWFHDVVYNTQAQDNEEKSADYAGEVLYSLGIPTSCITNVQRLILNTKHHLADNIDSQVLLDADLAILAANAVDYQEYAHAIRKEYAWVSESDYIKGRTKVLENFLQRQRIYFTPLMYEKSEQAARDNMQAEIEQLIMFIRY</sequence>
<dbReference type="PANTHER" id="PTHR21174">
    <property type="match status" value="1"/>
</dbReference>
<dbReference type="InterPro" id="IPR009218">
    <property type="entry name" value="HD_phosphohydro"/>
</dbReference>
<dbReference type="Proteomes" id="UP000661112">
    <property type="component" value="Unassembled WGS sequence"/>
</dbReference>
<gene>
    <name evidence="1" type="ORF">H6G83_01960</name>
</gene>
<dbReference type="PIRSF" id="PIRSF035170">
    <property type="entry name" value="HD_phosphohydro"/>
    <property type="match status" value="1"/>
</dbReference>
<dbReference type="EMBL" id="JACJSG010000002">
    <property type="protein sequence ID" value="MBD2499392.1"/>
    <property type="molecule type" value="Genomic_DNA"/>
</dbReference>
<dbReference type="Gene3D" id="1.10.3210.10">
    <property type="entry name" value="Hypothetical protein af1432"/>
    <property type="match status" value="1"/>
</dbReference>
<keyword evidence="2" id="KW-1185">Reference proteome</keyword>
<evidence type="ECO:0000313" key="1">
    <source>
        <dbReference type="EMBL" id="MBD2499392.1"/>
    </source>
</evidence>
<accession>A0ABR8CXE8</accession>
<comment type="caution">
    <text evidence="1">The sequence shown here is derived from an EMBL/GenBank/DDBJ whole genome shotgun (WGS) entry which is preliminary data.</text>
</comment>
<protein>
    <recommendedName>
        <fullName evidence="3">HD domain-containing protein</fullName>
    </recommendedName>
</protein>
<dbReference type="RefSeq" id="WP_190466145.1">
    <property type="nucleotide sequence ID" value="NZ_JACJSG010000002.1"/>
</dbReference>
<evidence type="ECO:0000313" key="2">
    <source>
        <dbReference type="Proteomes" id="UP000661112"/>
    </source>
</evidence>
<organism evidence="1 2">
    <name type="scientific">Anabaena azotica FACHB-119</name>
    <dbReference type="NCBI Taxonomy" id="947527"/>
    <lineage>
        <taxon>Bacteria</taxon>
        <taxon>Bacillati</taxon>
        <taxon>Cyanobacteriota</taxon>
        <taxon>Cyanophyceae</taxon>
        <taxon>Nostocales</taxon>
        <taxon>Nostocaceae</taxon>
        <taxon>Anabaena</taxon>
        <taxon>Anabaena azotica</taxon>
    </lineage>
</organism>
<dbReference type="SUPFAM" id="SSF109604">
    <property type="entry name" value="HD-domain/PDEase-like"/>
    <property type="match status" value="1"/>
</dbReference>
<proteinExistence type="predicted"/>
<evidence type="ECO:0008006" key="3">
    <source>
        <dbReference type="Google" id="ProtNLM"/>
    </source>
</evidence>